<dbReference type="Proteomes" id="UP000215215">
    <property type="component" value="Unassembled WGS sequence"/>
</dbReference>
<dbReference type="NCBIfam" id="NF033679">
    <property type="entry name" value="DNRLRE_dom"/>
    <property type="match status" value="1"/>
</dbReference>
<gene>
    <name evidence="2" type="ORF">CH333_02725</name>
</gene>
<dbReference type="AlphaFoldDB" id="A0A235BX54"/>
<dbReference type="Pfam" id="PF13860">
    <property type="entry name" value="FlgD_ig"/>
    <property type="match status" value="1"/>
</dbReference>
<evidence type="ECO:0000259" key="1">
    <source>
        <dbReference type="Pfam" id="PF13860"/>
    </source>
</evidence>
<evidence type="ECO:0000313" key="3">
    <source>
        <dbReference type="Proteomes" id="UP000215215"/>
    </source>
</evidence>
<reference evidence="2 3" key="1">
    <citation type="submission" date="2017-07" db="EMBL/GenBank/DDBJ databases">
        <title>Recovery of genomes from metagenomes via a dereplication, aggregation, and scoring strategy.</title>
        <authorList>
            <person name="Sieber C.M."/>
            <person name="Probst A.J."/>
            <person name="Sharrar A."/>
            <person name="Thomas B.C."/>
            <person name="Hess M."/>
            <person name="Tringe S.G."/>
            <person name="Banfield J.F."/>
        </authorList>
    </citation>
    <scope>NUCLEOTIDE SEQUENCE [LARGE SCALE GENOMIC DNA]</scope>
    <source>
        <strain evidence="2">JGI_Cruoil_03_44_89</strain>
    </source>
</reference>
<protein>
    <recommendedName>
        <fullName evidence="1">FlgD/Vpr Ig-like domain-containing protein</fullName>
    </recommendedName>
</protein>
<dbReference type="InterPro" id="IPR025965">
    <property type="entry name" value="FlgD/Vpr_Ig-like"/>
</dbReference>
<dbReference type="SUPFAM" id="SSF48208">
    <property type="entry name" value="Six-hairpin glycosidases"/>
    <property type="match status" value="1"/>
</dbReference>
<comment type="caution">
    <text evidence="2">The sequence shown here is derived from an EMBL/GenBank/DDBJ whole genome shotgun (WGS) entry which is preliminary data.</text>
</comment>
<dbReference type="Gene3D" id="2.60.40.4070">
    <property type="match status" value="1"/>
</dbReference>
<dbReference type="GO" id="GO:0005975">
    <property type="term" value="P:carbohydrate metabolic process"/>
    <property type="evidence" value="ECO:0007669"/>
    <property type="project" value="InterPro"/>
</dbReference>
<dbReference type="NCBIfam" id="TIGR04183">
    <property type="entry name" value="Por_Secre_tail"/>
    <property type="match status" value="1"/>
</dbReference>
<feature type="domain" description="FlgD/Vpr Ig-like" evidence="1">
    <location>
        <begin position="1116"/>
        <end position="1175"/>
    </location>
</feature>
<proteinExistence type="predicted"/>
<organism evidence="2 3">
    <name type="scientific">candidate division WOR-3 bacterium JGI_Cruoil_03_44_89</name>
    <dbReference type="NCBI Taxonomy" id="1973748"/>
    <lineage>
        <taxon>Bacteria</taxon>
        <taxon>Bacteria division WOR-3</taxon>
    </lineage>
</organism>
<evidence type="ECO:0000313" key="2">
    <source>
        <dbReference type="EMBL" id="OYD16784.1"/>
    </source>
</evidence>
<name>A0A235BX54_UNCW3</name>
<dbReference type="EMBL" id="NOZQ01000051">
    <property type="protein sequence ID" value="OYD16784.1"/>
    <property type="molecule type" value="Genomic_DNA"/>
</dbReference>
<accession>A0A235BX54</accession>
<dbReference type="InterPro" id="IPR026444">
    <property type="entry name" value="Secre_tail"/>
</dbReference>
<sequence length="1193" mass="134624">MNFDIFILLYFWCQMFYNRRNFLIVIILLCLGFISIEGNSLAQEIFTFQQGVDGYYGCTDAHIFIDKPDWNTGGEDMFEATGNGGEVDAKHALVRFDLSSIPSGTEIDSAWVYLYFTQRRTPQTDTKELGVYRLNRAWGEGSGNDPGGYDGQPAVLGECNWNYAILDSVPWAVAGCNGVPDDREGTPEEVKSFYTSTSTNTWHSWTLTDMCQHWMVYPDSNFGFVLREPVVSLAGGILDFASSEYNVVNYRPKLYIKLSSEPQTITGTVSETHTYNSITVEATYTGDTDNDGYATLSYKLSDESEWEPEVTMEKQPFLYKQTITDLSPGLEYDARVTYFDPDGVVGENPKYITNILLPHIKMTAGTITAEAEGPNIIKVIAPYSGDANLNGTAILEHKPSVVTCWIDDGYMYRVDSSFQRTIIGLIPDTDYDVRVTYEDPDGVEGENPQVICNIHTPPGEETVTLDSWDSTHFHITMGDYTIEYDKTETDGYIFIYPTLEPSKALATRVVHGALFDLMKPEYVQDISATETEDEILITILCTRDWADFTILFTVYRDSPGLINWQANISTNQSAVIIDNPRDLWFYDRVNGCLTTGGITRYTKQARFASGICYLYEDTLNSSIFYFEDFSTLNDYFTLKAGWAPEYVVDASGGSIGYKRPIGPPTIIPAGTNFDIVDTYIYIIPGMPTSEVEIAERFIFSLSKIYEHIYKPDIIETNWQEVASYELNDLLDARCWVAVNGVDFLRAYVNIPRFDSAELIAQLDVLVAIEKYEEIYGDVTSIDDGLEQILPYFYNTTHQTIVNDYPNEGITRGDSWYTMELAIGLAKLDKMGSDMADLLLFLSIPTIIDFAHNVNYEFPVFFDYNTNNALSGSEPDVAGGYAYLMLECYDLKEEQLYLDEAEASIQHIVGKGFNLAYELQMTAACAVACARLYQITGNSDYLRMSYMPLANIMRACWLWECDYGYASDYLTFFGMSPMQEAGVITMKEQYEVWEYLNEYVNLTSGLIPEYFNNLIGGFIDYTPAVMRYSLAPFLPEEAVWTETTIYGAVNVPSMYVPLEDLRQGWEKSGQIGQEIYGAGGPIIFAAALFAVEEEDILDSINRCLLLQSSPNPFNKSVAIDYFLTGRSSILTTLKIYNISGQLIRTLVNEEKQAGRYKVLWDGKDSSGRRLSNGVYFLRLGRGESKDTEKILLIR</sequence>
<dbReference type="InterPro" id="IPR008928">
    <property type="entry name" value="6-hairpin_glycosidase_sf"/>
</dbReference>